<dbReference type="InterPro" id="IPR014710">
    <property type="entry name" value="RmlC-like_jellyroll"/>
</dbReference>
<protein>
    <submittedName>
        <fullName evidence="2">Cupin domain protein</fullName>
    </submittedName>
</protein>
<evidence type="ECO:0000313" key="2">
    <source>
        <dbReference type="EMBL" id="OIQ67758.1"/>
    </source>
</evidence>
<reference evidence="2" key="1">
    <citation type="submission" date="2016-10" db="EMBL/GenBank/DDBJ databases">
        <title>Sequence of Gallionella enrichment culture.</title>
        <authorList>
            <person name="Poehlein A."/>
            <person name="Muehling M."/>
            <person name="Daniel R."/>
        </authorList>
    </citation>
    <scope>NUCLEOTIDE SEQUENCE</scope>
</reference>
<dbReference type="SUPFAM" id="SSF51182">
    <property type="entry name" value="RmlC-like cupins"/>
    <property type="match status" value="1"/>
</dbReference>
<dbReference type="InterPro" id="IPR013096">
    <property type="entry name" value="Cupin_2"/>
</dbReference>
<proteinExistence type="predicted"/>
<dbReference type="Pfam" id="PF07883">
    <property type="entry name" value="Cupin_2"/>
    <property type="match status" value="1"/>
</dbReference>
<comment type="caution">
    <text evidence="2">The sequence shown here is derived from an EMBL/GenBank/DDBJ whole genome shotgun (WGS) entry which is preliminary data.</text>
</comment>
<organism evidence="2">
    <name type="scientific">mine drainage metagenome</name>
    <dbReference type="NCBI Taxonomy" id="410659"/>
    <lineage>
        <taxon>unclassified sequences</taxon>
        <taxon>metagenomes</taxon>
        <taxon>ecological metagenomes</taxon>
    </lineage>
</organism>
<gene>
    <name evidence="2" type="ORF">GALL_506600</name>
</gene>
<dbReference type="AlphaFoldDB" id="A0A1J5P930"/>
<dbReference type="Gene3D" id="2.60.120.10">
    <property type="entry name" value="Jelly Rolls"/>
    <property type="match status" value="1"/>
</dbReference>
<dbReference type="CDD" id="cd02226">
    <property type="entry name" value="cupin_YdbB-like"/>
    <property type="match status" value="1"/>
</dbReference>
<dbReference type="InterPro" id="IPR052044">
    <property type="entry name" value="PKS_Associated_Protein"/>
</dbReference>
<dbReference type="PANTHER" id="PTHR36114:SF1">
    <property type="entry name" value="16.7 KDA PROTEIN IN WHIE LOCUS"/>
    <property type="match status" value="1"/>
</dbReference>
<dbReference type="InterPro" id="IPR011051">
    <property type="entry name" value="RmlC_Cupin_sf"/>
</dbReference>
<evidence type="ECO:0000259" key="1">
    <source>
        <dbReference type="Pfam" id="PF07883"/>
    </source>
</evidence>
<dbReference type="PANTHER" id="PTHR36114">
    <property type="entry name" value="16.7 KDA PROTEIN IN WHIE LOCUS"/>
    <property type="match status" value="1"/>
</dbReference>
<dbReference type="EMBL" id="MLJW01005723">
    <property type="protein sequence ID" value="OIQ67758.1"/>
    <property type="molecule type" value="Genomic_DNA"/>
</dbReference>
<name>A0A1J5P930_9ZZZZ</name>
<accession>A0A1J5P930</accession>
<feature type="domain" description="Cupin type-2" evidence="1">
    <location>
        <begin position="9"/>
        <end position="68"/>
    </location>
</feature>
<sequence>MNEQDVKLVKVQGEFPWHKHDAEDEFFLVWKGRFRVEFRDRIVDLGAGEAVVVKRGVEHRTAADEEAEIIIFEPAGVRNTGDVVDQTYTAPEGVRI</sequence>